<organism evidence="2 3">
    <name type="scientific">Petromyzon marinus</name>
    <name type="common">Sea lamprey</name>
    <dbReference type="NCBI Taxonomy" id="7757"/>
    <lineage>
        <taxon>Eukaryota</taxon>
        <taxon>Metazoa</taxon>
        <taxon>Chordata</taxon>
        <taxon>Craniata</taxon>
        <taxon>Vertebrata</taxon>
        <taxon>Cyclostomata</taxon>
        <taxon>Hyperoartia</taxon>
        <taxon>Petromyzontiformes</taxon>
        <taxon>Petromyzontidae</taxon>
        <taxon>Petromyzon</taxon>
    </lineage>
</organism>
<evidence type="ECO:0000313" key="2">
    <source>
        <dbReference type="Proteomes" id="UP001318040"/>
    </source>
</evidence>
<feature type="compositionally biased region" description="Basic and acidic residues" evidence="1">
    <location>
        <begin position="146"/>
        <end position="158"/>
    </location>
</feature>
<sequence>MDMGARRERARHEDARASCSGSDSARSQASSGSRHRNVEGSSTGSSRRASAEGGCSTGCRHPHGAKGFGLSSGCHNVEGACLGSHQHSRGGESGFGSRYPKEDGGVSWGSRQPSAESSSRRSRLSCEEDSKLRCRHRHHNHQGGGGERDRGARGERGESISGSGGTSYRSDDDDEDDDEEEDNDVGGCRRVPIASCAPCDHTDLSAMSSSSSHHSDCCCCRCSSECSTERTGSSATPCCCCSCCACGEQQGQLQGHSSDCSSERASWHTQGPGTPTRQERGHRLKDVGAGGGVDGKDHKAKRGSVSSSQDDQEAAGRAVALVINGARRGFVPLCVDVAGLLRSQRRLRRMVESQALEIERLRRRLGHVGPAELSPGGSCGSSAKHRCTASIVGQQQQHHHHHRNGLPPGTAAVPKQCPHCALQSDIDWEDENGTECDINGTNPNSCFLPPMPGVTENVLHCARLSEALSAGETHRAHVHSAAEQVAAHLGSRALRRRSRDSATGRQVEESSSGSACSSTCAFSVDADRRGQSSVSWDKDRVCDLPGTYGGIFTSLDGARGESCCSAGRRPSGLSLDSSRPSDGSISEDEPLSSTGRRRPRRPDLWAESQNPGPLALLPHGAERGGRDADAVVAVADGVKEAAVEPGLATARRLSEEGPSAAEMGITHSFDPGGRAQPGARRPLARKSGQAEPSPAPQANCALRRLKRFQLSQLTCKLRR</sequence>
<feature type="compositionally biased region" description="Basic and acidic residues" evidence="1">
    <location>
        <begin position="277"/>
        <end position="286"/>
    </location>
</feature>
<feature type="compositionally biased region" description="Low complexity" evidence="1">
    <location>
        <begin position="17"/>
        <end position="32"/>
    </location>
</feature>
<dbReference type="GeneID" id="116948932"/>
<feature type="region of interest" description="Disordered" evidence="1">
    <location>
        <begin position="136"/>
        <end position="186"/>
    </location>
</feature>
<dbReference type="Proteomes" id="UP001318040">
    <property type="component" value="Chromosome 2"/>
</dbReference>
<gene>
    <name evidence="3" type="primary">LOC116948932</name>
</gene>
<dbReference type="KEGG" id="pmrn:116948932"/>
<feature type="region of interest" description="Disordered" evidence="1">
    <location>
        <begin position="87"/>
        <end position="124"/>
    </location>
</feature>
<evidence type="ECO:0000313" key="3">
    <source>
        <dbReference type="RefSeq" id="XP_032822114.1"/>
    </source>
</evidence>
<dbReference type="RefSeq" id="XP_032822114.1">
    <property type="nucleotide sequence ID" value="XM_032966223.1"/>
</dbReference>
<dbReference type="AlphaFoldDB" id="A0AAJ7TQD2"/>
<proteinExistence type="predicted"/>
<feature type="compositionally biased region" description="Polar residues" evidence="1">
    <location>
        <begin position="267"/>
        <end position="276"/>
    </location>
</feature>
<feature type="compositionally biased region" description="Low complexity" evidence="1">
    <location>
        <begin position="39"/>
        <end position="54"/>
    </location>
</feature>
<evidence type="ECO:0000256" key="1">
    <source>
        <dbReference type="SAM" id="MobiDB-lite"/>
    </source>
</evidence>
<feature type="compositionally biased region" description="Acidic residues" evidence="1">
    <location>
        <begin position="171"/>
        <end position="184"/>
    </location>
</feature>
<keyword evidence="2" id="KW-1185">Reference proteome</keyword>
<feature type="region of interest" description="Disordered" evidence="1">
    <location>
        <begin position="492"/>
        <end position="518"/>
    </location>
</feature>
<accession>A0AAJ7TQD2</accession>
<protein>
    <submittedName>
        <fullName evidence="3">Uncharacterized protein LOC116948932</fullName>
    </submittedName>
</protein>
<name>A0AAJ7TQD2_PETMA</name>
<feature type="compositionally biased region" description="Basic and acidic residues" evidence="1">
    <location>
        <begin position="499"/>
        <end position="508"/>
    </location>
</feature>
<feature type="compositionally biased region" description="Basic and acidic residues" evidence="1">
    <location>
        <begin position="1"/>
        <end position="16"/>
    </location>
</feature>
<feature type="region of interest" description="Disordered" evidence="1">
    <location>
        <begin position="650"/>
        <end position="700"/>
    </location>
</feature>
<feature type="region of interest" description="Disordered" evidence="1">
    <location>
        <begin position="566"/>
        <end position="622"/>
    </location>
</feature>
<feature type="region of interest" description="Disordered" evidence="1">
    <location>
        <begin position="257"/>
        <end position="313"/>
    </location>
</feature>
<feature type="region of interest" description="Disordered" evidence="1">
    <location>
        <begin position="1"/>
        <end position="72"/>
    </location>
</feature>
<reference evidence="3" key="1">
    <citation type="submission" date="2025-08" db="UniProtKB">
        <authorList>
            <consortium name="RefSeq"/>
        </authorList>
    </citation>
    <scope>IDENTIFICATION</scope>
    <source>
        <tissue evidence="3">Sperm</tissue>
    </source>
</reference>
<feature type="compositionally biased region" description="Polar residues" evidence="1">
    <location>
        <begin position="574"/>
        <end position="584"/>
    </location>
</feature>